<organism evidence="2 3">
    <name type="scientific">Linum tenue</name>
    <dbReference type="NCBI Taxonomy" id="586396"/>
    <lineage>
        <taxon>Eukaryota</taxon>
        <taxon>Viridiplantae</taxon>
        <taxon>Streptophyta</taxon>
        <taxon>Embryophyta</taxon>
        <taxon>Tracheophyta</taxon>
        <taxon>Spermatophyta</taxon>
        <taxon>Magnoliopsida</taxon>
        <taxon>eudicotyledons</taxon>
        <taxon>Gunneridae</taxon>
        <taxon>Pentapetalae</taxon>
        <taxon>rosids</taxon>
        <taxon>fabids</taxon>
        <taxon>Malpighiales</taxon>
        <taxon>Linaceae</taxon>
        <taxon>Linum</taxon>
    </lineage>
</organism>
<proteinExistence type="predicted"/>
<evidence type="ECO:0000259" key="1">
    <source>
        <dbReference type="Pfam" id="PF14291"/>
    </source>
</evidence>
<evidence type="ECO:0000313" key="3">
    <source>
        <dbReference type="Proteomes" id="UP001154282"/>
    </source>
</evidence>
<dbReference type="InterPro" id="IPR025398">
    <property type="entry name" value="DUF4371"/>
</dbReference>
<feature type="domain" description="DUF4371" evidence="1">
    <location>
        <begin position="20"/>
        <end position="129"/>
    </location>
</feature>
<comment type="caution">
    <text evidence="2">The sequence shown here is derived from an EMBL/GenBank/DDBJ whole genome shotgun (WGS) entry which is preliminary data.</text>
</comment>
<reference evidence="2" key="1">
    <citation type="submission" date="2022-08" db="EMBL/GenBank/DDBJ databases">
        <authorList>
            <person name="Gutierrez-Valencia J."/>
        </authorList>
    </citation>
    <scope>NUCLEOTIDE SEQUENCE</scope>
</reference>
<dbReference type="Proteomes" id="UP001154282">
    <property type="component" value="Unassembled WGS sequence"/>
</dbReference>
<name>A0AAV0NZK7_9ROSI</name>
<dbReference type="PANTHER" id="PTHR45749:SF26">
    <property type="entry name" value="ZINC FINGER MYM-TYPE PROTEIN 1-LIKE"/>
    <property type="match status" value="1"/>
</dbReference>
<accession>A0AAV0NZK7</accession>
<protein>
    <recommendedName>
        <fullName evidence="1">DUF4371 domain-containing protein</fullName>
    </recommendedName>
</protein>
<keyword evidence="3" id="KW-1185">Reference proteome</keyword>
<dbReference type="Pfam" id="PF14291">
    <property type="entry name" value="DUF4371"/>
    <property type="match status" value="1"/>
</dbReference>
<gene>
    <name evidence="2" type="ORF">LITE_LOCUS36035</name>
</gene>
<evidence type="ECO:0000313" key="2">
    <source>
        <dbReference type="EMBL" id="CAI0464094.1"/>
    </source>
</evidence>
<dbReference type="AlphaFoldDB" id="A0AAV0NZK7"/>
<sequence>MKPSDHIDKAIQRISREELLKHRLRLKTTIMVVKQLALQGSSFRGHDESDDSLNPGNVLAWIGFAAKLNDQIQSVVLRNAPGNAKYISPSIQKEILGIIANKMRCKIRDEIGDSCFSILIDEAVDEAGRE</sequence>
<dbReference type="PANTHER" id="PTHR45749">
    <property type="match status" value="1"/>
</dbReference>
<dbReference type="EMBL" id="CAMGYJ010000008">
    <property type="protein sequence ID" value="CAI0464094.1"/>
    <property type="molecule type" value="Genomic_DNA"/>
</dbReference>